<dbReference type="HOGENOM" id="CLU_077825_0_0_1"/>
<accession>M4C6I1</accession>
<feature type="compositionally biased region" description="Basic residues" evidence="1">
    <location>
        <begin position="51"/>
        <end position="63"/>
    </location>
</feature>
<protein>
    <submittedName>
        <fullName evidence="2">Uncharacterized protein</fullName>
    </submittedName>
</protein>
<dbReference type="OMA" id="YSEYLRW"/>
<reference evidence="2" key="2">
    <citation type="submission" date="2015-06" db="UniProtKB">
        <authorList>
            <consortium name="EnsemblProtists"/>
        </authorList>
    </citation>
    <scope>IDENTIFICATION</scope>
    <source>
        <strain evidence="2">Emoy2</strain>
    </source>
</reference>
<dbReference type="Proteomes" id="UP000011713">
    <property type="component" value="Unassembled WGS sequence"/>
</dbReference>
<feature type="region of interest" description="Disordered" evidence="1">
    <location>
        <begin position="173"/>
        <end position="205"/>
    </location>
</feature>
<dbReference type="AlphaFoldDB" id="M4C6I1"/>
<name>M4C6I1_HYAAE</name>
<dbReference type="EnsemblProtists" id="HpaT814717">
    <property type="protein sequence ID" value="HpaP814717"/>
    <property type="gene ID" value="HpaG814717"/>
</dbReference>
<organism evidence="2 3">
    <name type="scientific">Hyaloperonospora arabidopsidis (strain Emoy2)</name>
    <name type="common">Downy mildew agent</name>
    <name type="synonym">Peronospora arabidopsidis</name>
    <dbReference type="NCBI Taxonomy" id="559515"/>
    <lineage>
        <taxon>Eukaryota</taxon>
        <taxon>Sar</taxon>
        <taxon>Stramenopiles</taxon>
        <taxon>Oomycota</taxon>
        <taxon>Peronosporomycetes</taxon>
        <taxon>Peronosporales</taxon>
        <taxon>Peronosporaceae</taxon>
        <taxon>Hyaloperonospora</taxon>
    </lineage>
</organism>
<keyword evidence="3" id="KW-1185">Reference proteome</keyword>
<evidence type="ECO:0000313" key="3">
    <source>
        <dbReference type="Proteomes" id="UP000011713"/>
    </source>
</evidence>
<evidence type="ECO:0000256" key="1">
    <source>
        <dbReference type="SAM" id="MobiDB-lite"/>
    </source>
</evidence>
<dbReference type="VEuPathDB" id="FungiDB:HpaG814717"/>
<dbReference type="eggNOG" id="ENOG502SR0J">
    <property type="taxonomic scope" value="Eukaryota"/>
</dbReference>
<feature type="region of interest" description="Disordered" evidence="1">
    <location>
        <begin position="1"/>
        <end position="116"/>
    </location>
</feature>
<feature type="compositionally biased region" description="Basic and acidic residues" evidence="1">
    <location>
        <begin position="183"/>
        <end position="192"/>
    </location>
</feature>
<proteinExistence type="predicted"/>
<sequence>METKMPTGPPSPTPSPALMTPRESPQGEQATSSLRGSISDSPSTANDRHEGKRRLDKARRRASSGRLLTRDPNKKPRAASSQRTASRRRKRQEHAEGLKCAYDSDPPPSLPNFTDAQRVLHPGSLSMPRTLAACAKARDEASRVIVDSTLAVNPVCEASASHTEEIHVDAFTRPSNPAQTDAHAPETRPLDHQRRKKRAHDPYVPRTKDQLLAVKVWSLDDYSQYLRRARLPGIRCRES</sequence>
<feature type="compositionally biased region" description="Polar residues" evidence="1">
    <location>
        <begin position="26"/>
        <end position="45"/>
    </location>
</feature>
<reference evidence="3" key="1">
    <citation type="journal article" date="2010" name="Science">
        <title>Signatures of adaptation to obligate biotrophy in the Hyaloperonospora arabidopsidis genome.</title>
        <authorList>
            <person name="Baxter L."/>
            <person name="Tripathy S."/>
            <person name="Ishaque N."/>
            <person name="Boot N."/>
            <person name="Cabral A."/>
            <person name="Kemen E."/>
            <person name="Thines M."/>
            <person name="Ah-Fong A."/>
            <person name="Anderson R."/>
            <person name="Badejoko W."/>
            <person name="Bittner-Eddy P."/>
            <person name="Boore J.L."/>
            <person name="Chibucos M.C."/>
            <person name="Coates M."/>
            <person name="Dehal P."/>
            <person name="Delehaunty K."/>
            <person name="Dong S."/>
            <person name="Downton P."/>
            <person name="Dumas B."/>
            <person name="Fabro G."/>
            <person name="Fronick C."/>
            <person name="Fuerstenberg S.I."/>
            <person name="Fulton L."/>
            <person name="Gaulin E."/>
            <person name="Govers F."/>
            <person name="Hughes L."/>
            <person name="Humphray S."/>
            <person name="Jiang R.H."/>
            <person name="Judelson H."/>
            <person name="Kamoun S."/>
            <person name="Kyung K."/>
            <person name="Meijer H."/>
            <person name="Minx P."/>
            <person name="Morris P."/>
            <person name="Nelson J."/>
            <person name="Phuntumart V."/>
            <person name="Qutob D."/>
            <person name="Rehmany A."/>
            <person name="Rougon-Cardoso A."/>
            <person name="Ryden P."/>
            <person name="Torto-Alalibo T."/>
            <person name="Studholme D."/>
            <person name="Wang Y."/>
            <person name="Win J."/>
            <person name="Wood J."/>
            <person name="Clifton S.W."/>
            <person name="Rogers J."/>
            <person name="Van den Ackerveken G."/>
            <person name="Jones J.D."/>
            <person name="McDowell J.M."/>
            <person name="Beynon J."/>
            <person name="Tyler B.M."/>
        </authorList>
    </citation>
    <scope>NUCLEOTIDE SEQUENCE [LARGE SCALE GENOMIC DNA]</scope>
    <source>
        <strain evidence="3">Emoy2</strain>
    </source>
</reference>
<dbReference type="InParanoid" id="M4C6I1"/>
<evidence type="ECO:0000313" key="2">
    <source>
        <dbReference type="EnsemblProtists" id="HpaP814717"/>
    </source>
</evidence>
<dbReference type="EMBL" id="ABWE02001276">
    <property type="status" value="NOT_ANNOTATED_CDS"/>
    <property type="molecule type" value="Genomic_DNA"/>
</dbReference>